<dbReference type="GO" id="GO:0007186">
    <property type="term" value="P:G protein-coupled receptor signaling pathway"/>
    <property type="evidence" value="ECO:0007669"/>
    <property type="project" value="TreeGrafter"/>
</dbReference>
<evidence type="ECO:0000259" key="10">
    <source>
        <dbReference type="PROSITE" id="PS50011"/>
    </source>
</evidence>
<evidence type="ECO:0000313" key="12">
    <source>
        <dbReference type="EMBL" id="RLU24734.1"/>
    </source>
</evidence>
<dbReference type="FunFam" id="1.10.510.10:FF:000169">
    <property type="entry name" value="Serine/threonine-protein kinase 32A"/>
    <property type="match status" value="1"/>
</dbReference>
<keyword evidence="8" id="KW-0175">Coiled coil</keyword>
<dbReference type="OMA" id="HFILLRC"/>
<evidence type="ECO:0000256" key="4">
    <source>
        <dbReference type="ARBA" id="ARBA00022777"/>
    </source>
</evidence>
<dbReference type="Gene3D" id="1.10.510.10">
    <property type="entry name" value="Transferase(Phosphotransferase) domain 1"/>
    <property type="match status" value="1"/>
</dbReference>
<feature type="coiled-coil region" evidence="8">
    <location>
        <begin position="370"/>
        <end position="401"/>
    </location>
</feature>
<evidence type="ECO:0000256" key="8">
    <source>
        <dbReference type="SAM" id="Coils"/>
    </source>
</evidence>
<evidence type="ECO:0000256" key="5">
    <source>
        <dbReference type="ARBA" id="ARBA00022840"/>
    </source>
</evidence>
<feature type="binding site" evidence="6">
    <location>
        <position position="52"/>
    </location>
    <ligand>
        <name>ATP</name>
        <dbReference type="ChEBI" id="CHEBI:30616"/>
    </ligand>
</feature>
<feature type="region of interest" description="Disordered" evidence="9">
    <location>
        <begin position="406"/>
        <end position="463"/>
    </location>
</feature>
<dbReference type="STRING" id="2015173.A0A026WNZ0"/>
<evidence type="ECO:0000256" key="1">
    <source>
        <dbReference type="ARBA" id="ARBA00022527"/>
    </source>
</evidence>
<dbReference type="Pfam" id="PF00069">
    <property type="entry name" value="Pkinase"/>
    <property type="match status" value="1"/>
</dbReference>
<evidence type="ECO:0000313" key="13">
    <source>
        <dbReference type="Proteomes" id="UP000053097"/>
    </source>
</evidence>
<dbReference type="EMBL" id="KK107139">
    <property type="protein sequence ID" value="EZA57777.1"/>
    <property type="molecule type" value="Genomic_DNA"/>
</dbReference>
<evidence type="ECO:0000256" key="3">
    <source>
        <dbReference type="ARBA" id="ARBA00022741"/>
    </source>
</evidence>
<keyword evidence="4 11" id="KW-0418">Kinase</keyword>
<keyword evidence="5 6" id="KW-0067">ATP-binding</keyword>
<dbReference type="OrthoDB" id="354826at2759"/>
<name>A0A026WNZ0_OOCBI</name>
<dbReference type="EMBL" id="QOIP01000003">
    <property type="protein sequence ID" value="RLU24734.1"/>
    <property type="molecule type" value="Genomic_DNA"/>
</dbReference>
<dbReference type="InterPro" id="IPR000719">
    <property type="entry name" value="Prot_kinase_dom"/>
</dbReference>
<protein>
    <submittedName>
        <fullName evidence="11">Serine/threonine-protein kinase 32B</fullName>
    </submittedName>
</protein>
<dbReference type="PROSITE" id="PS00107">
    <property type="entry name" value="PROTEIN_KINASE_ATP"/>
    <property type="match status" value="1"/>
</dbReference>
<reference evidence="12 14" key="2">
    <citation type="journal article" date="2018" name="Genome Res.">
        <title>The genomic architecture and molecular evolution of ant odorant receptors.</title>
        <authorList>
            <person name="McKenzie S.K."/>
            <person name="Kronauer D.J.C."/>
        </authorList>
    </citation>
    <scope>NUCLEOTIDE SEQUENCE [LARGE SCALE GENOMIC DNA]</scope>
    <source>
        <strain evidence="12">Clonal line C1</strain>
    </source>
</reference>
<evidence type="ECO:0000256" key="2">
    <source>
        <dbReference type="ARBA" id="ARBA00022679"/>
    </source>
</evidence>
<reference evidence="12" key="3">
    <citation type="submission" date="2018-07" db="EMBL/GenBank/DDBJ databases">
        <authorList>
            <person name="Mckenzie S.K."/>
            <person name="Kronauer D.J.C."/>
        </authorList>
    </citation>
    <scope>NUCLEOTIDE SEQUENCE</scope>
    <source>
        <strain evidence="12">Clonal line C1</strain>
    </source>
</reference>
<dbReference type="Gene3D" id="3.30.200.20">
    <property type="entry name" value="Phosphorylase Kinase, domain 1"/>
    <property type="match status" value="1"/>
</dbReference>
<evidence type="ECO:0000256" key="6">
    <source>
        <dbReference type="PROSITE-ProRule" id="PRU10141"/>
    </source>
</evidence>
<dbReference type="PANTHER" id="PTHR24355">
    <property type="entry name" value="G PROTEIN-COUPLED RECEPTOR KINASE/RIBOSOMAL PROTEIN S6 KINASE"/>
    <property type="match status" value="1"/>
</dbReference>
<evidence type="ECO:0000256" key="7">
    <source>
        <dbReference type="RuleBase" id="RU000304"/>
    </source>
</evidence>
<comment type="similarity">
    <text evidence="7">Belongs to the protein kinase superfamily.</text>
</comment>
<dbReference type="Proteomes" id="UP000053097">
    <property type="component" value="Unassembled WGS sequence"/>
</dbReference>
<dbReference type="SUPFAM" id="SSF56112">
    <property type="entry name" value="Protein kinase-like (PK-like)"/>
    <property type="match status" value="1"/>
</dbReference>
<feature type="compositionally biased region" description="Polar residues" evidence="9">
    <location>
        <begin position="408"/>
        <end position="429"/>
    </location>
</feature>
<dbReference type="Proteomes" id="UP000279307">
    <property type="component" value="Chromosome 3"/>
</dbReference>
<dbReference type="SMART" id="SM00220">
    <property type="entry name" value="S_TKc"/>
    <property type="match status" value="1"/>
</dbReference>
<reference evidence="11 13" key="1">
    <citation type="journal article" date="2014" name="Curr. Biol.">
        <title>The genome of the clonal raider ant Cerapachys biroi.</title>
        <authorList>
            <person name="Oxley P.R."/>
            <person name="Ji L."/>
            <person name="Fetter-Pruneda I."/>
            <person name="McKenzie S.K."/>
            <person name="Li C."/>
            <person name="Hu H."/>
            <person name="Zhang G."/>
            <person name="Kronauer D.J."/>
        </authorList>
    </citation>
    <scope>NUCLEOTIDE SEQUENCE [LARGE SCALE GENOMIC DNA]</scope>
</reference>
<sequence length="463" mass="52718">MGANQSTRSAPTPGEEVNFDHFQILRAIGKGSFGKVCIVQKRDSTGNMYAMKYVHKNECAERGALKNMAREVEILSKLEHPCLVNLWFSFQDEEDLFMVSDLLLGGDLRYHIQQEIVFSEESVVLFVAEIALALDYLQSHRIIHRDIKPDNILLDEEGHAHVTDFNIATVLEKGQLATSMSGTKPYIAPEIYMCSCEEYGIPGYGFPVDWWSLGILAWETLAMERPYPLHSTTSNREALRLLQEERSISSHWSSSIRDLLNRLLTLTPRDRVSSLKELKQVSAMKKLDFDKVLSKQIKPPFMPPKDHLNCDPTFELEEMIIETKPLHKKKKRLAKQRSLRVEYSGEDAALFAEAAGSSGDTRRLAYIPEYRVYNREREIERQERERKEKQWEEELNTAMKDAEEALGTKQQHLPAQRTGNRLSVSTTNVKARISASPRQGRRASATASSDIDFIDASPEPSTS</sequence>
<dbReference type="InterPro" id="IPR011009">
    <property type="entry name" value="Kinase-like_dom_sf"/>
</dbReference>
<dbReference type="CDD" id="cd05578">
    <property type="entry name" value="STKc_Yank1"/>
    <property type="match status" value="1"/>
</dbReference>
<keyword evidence="2" id="KW-0808">Transferase</keyword>
<feature type="domain" description="Protein kinase" evidence="10">
    <location>
        <begin position="22"/>
        <end position="287"/>
    </location>
</feature>
<proteinExistence type="inferred from homology"/>
<accession>A0A026WNZ0</accession>
<keyword evidence="3 6" id="KW-0547">Nucleotide-binding</keyword>
<dbReference type="GO" id="GO:0005524">
    <property type="term" value="F:ATP binding"/>
    <property type="evidence" value="ECO:0007669"/>
    <property type="project" value="UniProtKB-UniRule"/>
</dbReference>
<gene>
    <name evidence="12" type="ORF">DMN91_002824</name>
    <name evidence="11" type="ORF">X777_00879</name>
</gene>
<dbReference type="GO" id="GO:0009966">
    <property type="term" value="P:regulation of signal transduction"/>
    <property type="evidence" value="ECO:0007669"/>
    <property type="project" value="TreeGrafter"/>
</dbReference>
<dbReference type="GO" id="GO:0001664">
    <property type="term" value="F:G protein-coupled receptor binding"/>
    <property type="evidence" value="ECO:0007669"/>
    <property type="project" value="TreeGrafter"/>
</dbReference>
<evidence type="ECO:0000313" key="14">
    <source>
        <dbReference type="Proteomes" id="UP000279307"/>
    </source>
</evidence>
<keyword evidence="1 7" id="KW-0723">Serine/threonine-protein kinase</keyword>
<dbReference type="GO" id="GO:0004703">
    <property type="term" value="F:G protein-coupled receptor kinase activity"/>
    <property type="evidence" value="ECO:0007669"/>
    <property type="project" value="TreeGrafter"/>
</dbReference>
<evidence type="ECO:0000313" key="11">
    <source>
        <dbReference type="EMBL" id="EZA57777.1"/>
    </source>
</evidence>
<keyword evidence="13" id="KW-1185">Reference proteome</keyword>
<organism evidence="11 13">
    <name type="scientific">Ooceraea biroi</name>
    <name type="common">Clonal raider ant</name>
    <name type="synonym">Cerapachys biroi</name>
    <dbReference type="NCBI Taxonomy" id="2015173"/>
    <lineage>
        <taxon>Eukaryota</taxon>
        <taxon>Metazoa</taxon>
        <taxon>Ecdysozoa</taxon>
        <taxon>Arthropoda</taxon>
        <taxon>Hexapoda</taxon>
        <taxon>Insecta</taxon>
        <taxon>Pterygota</taxon>
        <taxon>Neoptera</taxon>
        <taxon>Endopterygota</taxon>
        <taxon>Hymenoptera</taxon>
        <taxon>Apocrita</taxon>
        <taxon>Aculeata</taxon>
        <taxon>Formicoidea</taxon>
        <taxon>Formicidae</taxon>
        <taxon>Dorylinae</taxon>
        <taxon>Ooceraea</taxon>
    </lineage>
</organism>
<dbReference type="AlphaFoldDB" id="A0A026WNZ0"/>
<evidence type="ECO:0000256" key="9">
    <source>
        <dbReference type="SAM" id="MobiDB-lite"/>
    </source>
</evidence>
<dbReference type="InterPro" id="IPR017441">
    <property type="entry name" value="Protein_kinase_ATP_BS"/>
</dbReference>
<dbReference type="PROSITE" id="PS50011">
    <property type="entry name" value="PROTEIN_KINASE_DOM"/>
    <property type="match status" value="1"/>
</dbReference>
<dbReference type="InterPro" id="IPR008271">
    <property type="entry name" value="Ser/Thr_kinase_AS"/>
</dbReference>
<dbReference type="PANTHER" id="PTHR24355:SF30">
    <property type="entry name" value="SERINE_THREONINE-PROTEIN KINASE 32B ISOFORM X1"/>
    <property type="match status" value="1"/>
</dbReference>
<dbReference type="PROSITE" id="PS00108">
    <property type="entry name" value="PROTEIN_KINASE_ST"/>
    <property type="match status" value="1"/>
</dbReference>